<feature type="region of interest" description="Disordered" evidence="1">
    <location>
        <begin position="1"/>
        <end position="63"/>
    </location>
</feature>
<dbReference type="PANTHER" id="PTHR38116:SF1">
    <property type="entry name" value="BZIP DOMAIN-CONTAINING PROTEIN"/>
    <property type="match status" value="1"/>
</dbReference>
<feature type="region of interest" description="Disordered" evidence="1">
    <location>
        <begin position="145"/>
        <end position="166"/>
    </location>
</feature>
<organism evidence="2 3">
    <name type="scientific">Massariosphaeria phaeospora</name>
    <dbReference type="NCBI Taxonomy" id="100035"/>
    <lineage>
        <taxon>Eukaryota</taxon>
        <taxon>Fungi</taxon>
        <taxon>Dikarya</taxon>
        <taxon>Ascomycota</taxon>
        <taxon>Pezizomycotina</taxon>
        <taxon>Dothideomycetes</taxon>
        <taxon>Pleosporomycetidae</taxon>
        <taxon>Pleosporales</taxon>
        <taxon>Pleosporales incertae sedis</taxon>
        <taxon>Massariosphaeria</taxon>
    </lineage>
</organism>
<gene>
    <name evidence="2" type="ORF">BDV95DRAFT_605172</name>
</gene>
<dbReference type="PANTHER" id="PTHR38116">
    <property type="entry name" value="CHROMOSOME 7, WHOLE GENOME SHOTGUN SEQUENCE"/>
    <property type="match status" value="1"/>
</dbReference>
<dbReference type="AlphaFoldDB" id="A0A7C8ICG7"/>
<name>A0A7C8ICG7_9PLEO</name>
<reference evidence="2 3" key="1">
    <citation type="submission" date="2020-01" db="EMBL/GenBank/DDBJ databases">
        <authorList>
            <consortium name="DOE Joint Genome Institute"/>
            <person name="Haridas S."/>
            <person name="Albert R."/>
            <person name="Binder M."/>
            <person name="Bloem J."/>
            <person name="Labutti K."/>
            <person name="Salamov A."/>
            <person name="Andreopoulos B."/>
            <person name="Baker S.E."/>
            <person name="Barry K."/>
            <person name="Bills G."/>
            <person name="Bluhm B.H."/>
            <person name="Cannon C."/>
            <person name="Castanera R."/>
            <person name="Culley D.E."/>
            <person name="Daum C."/>
            <person name="Ezra D."/>
            <person name="Gonzalez J.B."/>
            <person name="Henrissat B."/>
            <person name="Kuo A."/>
            <person name="Liang C."/>
            <person name="Lipzen A."/>
            <person name="Lutzoni F."/>
            <person name="Magnuson J."/>
            <person name="Mondo S."/>
            <person name="Nolan M."/>
            <person name="Ohm R."/>
            <person name="Pangilinan J."/>
            <person name="Park H.-J.H."/>
            <person name="Ramirez L."/>
            <person name="Alfaro M."/>
            <person name="Sun H."/>
            <person name="Tritt A."/>
            <person name="Yoshinaga Y."/>
            <person name="Zwiers L.-H.L."/>
            <person name="Turgeon B.G."/>
            <person name="Goodwin S.B."/>
            <person name="Spatafora J.W."/>
            <person name="Crous P.W."/>
            <person name="Grigoriev I.V."/>
        </authorList>
    </citation>
    <scope>NUCLEOTIDE SEQUENCE [LARGE SCALE GENOMIC DNA]</scope>
    <source>
        <strain evidence="2 3">CBS 611.86</strain>
    </source>
</reference>
<sequence length="365" mass="40591">MASLRETIHAQEDWRGKTSTDERRKLQNRLHQRAWRRRKADAQAHAQAQAQAQAQAEASADCSQEHASINEAFARATAALVPDQTSQPAMPLEHREVAATPPTLRVKAREAQSNCSVPFNVHDLMAINLECAAPSTQARDQFRPQSHHTSNLISHPTSTMTKTSPPLPRSLPPILQYIFPPPASNSAPFTFIFPLSPDHFLITLVQYNVLRAVLTNLAACSLLQSLPHTCEAILLPPLLPPPSTPPPTFTPTTLQKTVAHPQWLDSVPCPLFRDNLIRANAGEIGEFDSEVLCNDICGGLYDGFDDTAQKGLLVWGEPWLVASWEISEGFAEKWGWLLWGCREMVEITNGWRAERGEDRLVIEIE</sequence>
<comment type="caution">
    <text evidence="2">The sequence shown here is derived from an EMBL/GenBank/DDBJ whole genome shotgun (WGS) entry which is preliminary data.</text>
</comment>
<evidence type="ECO:0000313" key="3">
    <source>
        <dbReference type="Proteomes" id="UP000481861"/>
    </source>
</evidence>
<accession>A0A7C8ICG7</accession>
<keyword evidence="3" id="KW-1185">Reference proteome</keyword>
<evidence type="ECO:0000256" key="1">
    <source>
        <dbReference type="SAM" id="MobiDB-lite"/>
    </source>
</evidence>
<evidence type="ECO:0008006" key="4">
    <source>
        <dbReference type="Google" id="ProtNLM"/>
    </source>
</evidence>
<feature type="compositionally biased region" description="Basic residues" evidence="1">
    <location>
        <begin position="26"/>
        <end position="39"/>
    </location>
</feature>
<dbReference type="InterPro" id="IPR021833">
    <property type="entry name" value="DUF3425"/>
</dbReference>
<evidence type="ECO:0000313" key="2">
    <source>
        <dbReference type="EMBL" id="KAF2873691.1"/>
    </source>
</evidence>
<feature type="compositionally biased region" description="Basic and acidic residues" evidence="1">
    <location>
        <begin position="1"/>
        <end position="25"/>
    </location>
</feature>
<dbReference type="OrthoDB" id="2245989at2759"/>
<feature type="compositionally biased region" description="Polar residues" evidence="1">
    <location>
        <begin position="145"/>
        <end position="163"/>
    </location>
</feature>
<dbReference type="Proteomes" id="UP000481861">
    <property type="component" value="Unassembled WGS sequence"/>
</dbReference>
<dbReference type="EMBL" id="JAADJZ010000007">
    <property type="protein sequence ID" value="KAF2873691.1"/>
    <property type="molecule type" value="Genomic_DNA"/>
</dbReference>
<protein>
    <recommendedName>
        <fullName evidence="4">BZIP domain-containing protein</fullName>
    </recommendedName>
</protein>
<proteinExistence type="predicted"/>
<feature type="compositionally biased region" description="Low complexity" evidence="1">
    <location>
        <begin position="43"/>
        <end position="60"/>
    </location>
</feature>
<dbReference type="Pfam" id="PF11905">
    <property type="entry name" value="DUF3425"/>
    <property type="match status" value="1"/>
</dbReference>